<proteinExistence type="predicted"/>
<protein>
    <submittedName>
        <fullName evidence="1">Uncharacterized protein</fullName>
    </submittedName>
</protein>
<reference evidence="1" key="1">
    <citation type="submission" date="2022-02" db="EMBL/GenBank/DDBJ databases">
        <title>Plant Genome Project.</title>
        <authorList>
            <person name="Zhang R.-G."/>
        </authorList>
    </citation>
    <scope>NUCLEOTIDE SEQUENCE</scope>
    <source>
        <strain evidence="1">AT1</strain>
    </source>
</reference>
<evidence type="ECO:0000313" key="1">
    <source>
        <dbReference type="EMBL" id="KAI8546769.1"/>
    </source>
</evidence>
<sequence length="98" mass="11391">MISNAWDLHASTHSNSSSFDWEDWHSYSTSEKVLVVMGEHSARIDLHHHRSLAMSRYYPFYIRDSLHLSLQDSLLSSSLHPTFYRIEETPGFSGYSEL</sequence>
<accession>A0ACC0N1M3</accession>
<evidence type="ECO:0000313" key="2">
    <source>
        <dbReference type="Proteomes" id="UP001062846"/>
    </source>
</evidence>
<organism evidence="1 2">
    <name type="scientific">Rhododendron molle</name>
    <name type="common">Chinese azalea</name>
    <name type="synonym">Azalea mollis</name>
    <dbReference type="NCBI Taxonomy" id="49168"/>
    <lineage>
        <taxon>Eukaryota</taxon>
        <taxon>Viridiplantae</taxon>
        <taxon>Streptophyta</taxon>
        <taxon>Embryophyta</taxon>
        <taxon>Tracheophyta</taxon>
        <taxon>Spermatophyta</taxon>
        <taxon>Magnoliopsida</taxon>
        <taxon>eudicotyledons</taxon>
        <taxon>Gunneridae</taxon>
        <taxon>Pentapetalae</taxon>
        <taxon>asterids</taxon>
        <taxon>Ericales</taxon>
        <taxon>Ericaceae</taxon>
        <taxon>Ericoideae</taxon>
        <taxon>Rhodoreae</taxon>
        <taxon>Rhododendron</taxon>
    </lineage>
</organism>
<name>A0ACC0N1M3_RHOML</name>
<gene>
    <name evidence="1" type="ORF">RHMOL_Rhmol07G0145100</name>
</gene>
<keyword evidence="2" id="KW-1185">Reference proteome</keyword>
<comment type="caution">
    <text evidence="1">The sequence shown here is derived from an EMBL/GenBank/DDBJ whole genome shotgun (WGS) entry which is preliminary data.</text>
</comment>
<dbReference type="Proteomes" id="UP001062846">
    <property type="component" value="Chromosome 7"/>
</dbReference>
<dbReference type="EMBL" id="CM046394">
    <property type="protein sequence ID" value="KAI8546769.1"/>
    <property type="molecule type" value="Genomic_DNA"/>
</dbReference>